<accession>A0A972JJM4</accession>
<protein>
    <submittedName>
        <fullName evidence="1">Divergent polysaccharide deacetylase family protein</fullName>
    </submittedName>
</protein>
<reference evidence="1" key="1">
    <citation type="submission" date="2020-04" db="EMBL/GenBank/DDBJ databases">
        <title>Description of Shewanella salipaludis sp. nov., isolated from a salt marsh.</title>
        <authorList>
            <person name="Park S."/>
            <person name="Yoon J.-H."/>
        </authorList>
    </citation>
    <scope>NUCLEOTIDE SEQUENCE</scope>
    <source>
        <strain evidence="1">SHSM-M6</strain>
    </source>
</reference>
<dbReference type="CDD" id="cd10936">
    <property type="entry name" value="CE4_DAC2"/>
    <property type="match status" value="1"/>
</dbReference>
<dbReference type="EMBL" id="JAAXYH010000010">
    <property type="protein sequence ID" value="NMH66278.1"/>
    <property type="molecule type" value="Genomic_DNA"/>
</dbReference>
<keyword evidence="2" id="KW-1185">Reference proteome</keyword>
<dbReference type="GO" id="GO:0005975">
    <property type="term" value="P:carbohydrate metabolic process"/>
    <property type="evidence" value="ECO:0007669"/>
    <property type="project" value="InterPro"/>
</dbReference>
<dbReference type="Pfam" id="PF04748">
    <property type="entry name" value="Polysacc_deac_2"/>
    <property type="match status" value="1"/>
</dbReference>
<sequence>MPHAYAAQLALIIDDIGYRRTDAAVLSLPQNVTLSILPYTPFGDQLAHKAHAKGHEIMLHLPMQALNGNALGMGGLTNLMDEAEIKSQVDKALERIPFAKGVNNHMGSLLTQLQLPMHWVMQRLKQHELYFVDSVTTHFSQAGKQARREGVPLLERGIFLDNDLTPKVLEKQFRQAIAQAKTQGSLVVIAHPHPETVLFLKENLRRLAAQGVTLVPTSALLGQGTQRLAKAQLKSNQSTSR</sequence>
<dbReference type="PANTHER" id="PTHR30105">
    <property type="entry name" value="UNCHARACTERIZED YIBQ-RELATED"/>
    <property type="match status" value="1"/>
</dbReference>
<dbReference type="Gene3D" id="3.20.20.370">
    <property type="entry name" value="Glycoside hydrolase/deacetylase"/>
    <property type="match status" value="1"/>
</dbReference>
<dbReference type="Proteomes" id="UP000737113">
    <property type="component" value="Unassembled WGS sequence"/>
</dbReference>
<proteinExistence type="predicted"/>
<gene>
    <name evidence="1" type="ORF">HC757_14020</name>
</gene>
<comment type="caution">
    <text evidence="1">The sequence shown here is derived from an EMBL/GenBank/DDBJ whole genome shotgun (WGS) entry which is preliminary data.</text>
</comment>
<dbReference type="PANTHER" id="PTHR30105:SF2">
    <property type="entry name" value="DIVERGENT POLYSACCHARIDE DEACETYLASE SUPERFAMILY"/>
    <property type="match status" value="1"/>
</dbReference>
<dbReference type="InterPro" id="IPR011330">
    <property type="entry name" value="Glyco_hydro/deAcase_b/a-brl"/>
</dbReference>
<evidence type="ECO:0000313" key="2">
    <source>
        <dbReference type="Proteomes" id="UP000737113"/>
    </source>
</evidence>
<evidence type="ECO:0000313" key="1">
    <source>
        <dbReference type="EMBL" id="NMH66278.1"/>
    </source>
</evidence>
<organism evidence="1 2">
    <name type="scientific">Shewanella salipaludis</name>
    <dbReference type="NCBI Taxonomy" id="2723052"/>
    <lineage>
        <taxon>Bacteria</taxon>
        <taxon>Pseudomonadati</taxon>
        <taxon>Pseudomonadota</taxon>
        <taxon>Gammaproteobacteria</taxon>
        <taxon>Alteromonadales</taxon>
        <taxon>Shewanellaceae</taxon>
        <taxon>Shewanella</taxon>
    </lineage>
</organism>
<name>A0A972JJM4_9GAMM</name>
<dbReference type="InterPro" id="IPR006837">
    <property type="entry name" value="Divergent_DAC"/>
</dbReference>
<dbReference type="SUPFAM" id="SSF88713">
    <property type="entry name" value="Glycoside hydrolase/deacetylase"/>
    <property type="match status" value="1"/>
</dbReference>
<dbReference type="AlphaFoldDB" id="A0A972JJM4"/>